<accession>A0ABS3HRF5</accession>
<reference evidence="1 2" key="1">
    <citation type="submission" date="2021-03" db="EMBL/GenBank/DDBJ databases">
        <title>Enterococcal diversity collection.</title>
        <authorList>
            <person name="Gilmore M.S."/>
            <person name="Schwartzman J."/>
            <person name="Van Tyne D."/>
            <person name="Martin M."/>
            <person name="Earl A.M."/>
            <person name="Manson A.L."/>
            <person name="Straub T."/>
            <person name="Salamzade R."/>
            <person name="Saavedra J."/>
            <person name="Lebreton F."/>
            <person name="Prichula J."/>
            <person name="Schaufler K."/>
            <person name="Gaca A."/>
            <person name="Sgardioli B."/>
            <person name="Wagenaar J."/>
            <person name="Strong T."/>
        </authorList>
    </citation>
    <scope>NUCLEOTIDE SEQUENCE [LARGE SCALE GENOMIC DNA]</scope>
    <source>
        <strain evidence="1 2">DIV0080</strain>
    </source>
</reference>
<organism evidence="1 2">
    <name type="scientific">Candidatus Vagococcus giribetii</name>
    <dbReference type="NCBI Taxonomy" id="2230876"/>
    <lineage>
        <taxon>Bacteria</taxon>
        <taxon>Bacillati</taxon>
        <taxon>Bacillota</taxon>
        <taxon>Bacilli</taxon>
        <taxon>Lactobacillales</taxon>
        <taxon>Enterococcaceae</taxon>
        <taxon>Vagococcus</taxon>
    </lineage>
</organism>
<protein>
    <submittedName>
        <fullName evidence="1">MepB family protein</fullName>
    </submittedName>
</protein>
<comment type="caution">
    <text evidence="1">The sequence shown here is derived from an EMBL/GenBank/DDBJ whole genome shotgun (WGS) entry which is preliminary data.</text>
</comment>
<dbReference type="InterPro" id="IPR038231">
    <property type="entry name" value="MepB-like_sf"/>
</dbReference>
<sequence length="150" mass="17625">MLSLTIIKEYFDQPLIDLHEEKQNADYEGHTFSINHQTYRSRLGKKTPKKKGYFVAFWEKNPANQNQAFDFEASPDNLLIVIKDENNIGFFNFPKSVLEQKKILRTKTQPGKMAIRLYPIWETSLNPTAQKTQNWQVPYFTNLSKETTHL</sequence>
<gene>
    <name evidence="1" type="ORF">DOK76_01670</name>
</gene>
<dbReference type="Proteomes" id="UP000664857">
    <property type="component" value="Unassembled WGS sequence"/>
</dbReference>
<dbReference type="InterPro" id="IPR011235">
    <property type="entry name" value="MepB-like"/>
</dbReference>
<dbReference type="Pfam" id="PF08877">
    <property type="entry name" value="MepB-like"/>
    <property type="match status" value="1"/>
</dbReference>
<proteinExistence type="predicted"/>
<keyword evidence="2" id="KW-1185">Reference proteome</keyword>
<name>A0ABS3HRF5_9ENTE</name>
<dbReference type="EMBL" id="JAFLVX010000005">
    <property type="protein sequence ID" value="MBO0475758.1"/>
    <property type="molecule type" value="Genomic_DNA"/>
</dbReference>
<dbReference type="RefSeq" id="WP_206964517.1">
    <property type="nucleotide sequence ID" value="NZ_JAFLVX010000005.1"/>
</dbReference>
<dbReference type="PIRSF" id="PIRSF032285">
    <property type="entry name" value="UCP032285"/>
    <property type="match status" value="1"/>
</dbReference>
<dbReference type="Gene3D" id="3.40.1350.140">
    <property type="entry name" value="MepB-like"/>
    <property type="match status" value="1"/>
</dbReference>
<evidence type="ECO:0000313" key="2">
    <source>
        <dbReference type="Proteomes" id="UP000664857"/>
    </source>
</evidence>
<evidence type="ECO:0000313" key="1">
    <source>
        <dbReference type="EMBL" id="MBO0475758.1"/>
    </source>
</evidence>